<dbReference type="Pfam" id="PF05043">
    <property type="entry name" value="Mga"/>
    <property type="match status" value="1"/>
</dbReference>
<dbReference type="Proteomes" id="UP000721415">
    <property type="component" value="Unassembled WGS sequence"/>
</dbReference>
<evidence type="ECO:0000259" key="7">
    <source>
        <dbReference type="PROSITE" id="PS51094"/>
    </source>
</evidence>
<dbReference type="RefSeq" id="WP_197115815.1">
    <property type="nucleotide sequence ID" value="NZ_JACBXQ010000005.1"/>
</dbReference>
<keyword evidence="1" id="KW-0808">Transferase</keyword>
<dbReference type="InterPro" id="IPR036634">
    <property type="entry name" value="PRD_sf"/>
</dbReference>
<evidence type="ECO:0000256" key="4">
    <source>
        <dbReference type="ARBA" id="ARBA00023159"/>
    </source>
</evidence>
<dbReference type="Gene3D" id="3.40.930.10">
    <property type="entry name" value="Mannitol-specific EII, Chain A"/>
    <property type="match status" value="1"/>
</dbReference>
<dbReference type="PROSITE" id="PS51094">
    <property type="entry name" value="PTS_EIIA_TYPE_2"/>
    <property type="match status" value="1"/>
</dbReference>
<feature type="domain" description="PTS EIIB type-2" evidence="8">
    <location>
        <begin position="405"/>
        <end position="494"/>
    </location>
</feature>
<dbReference type="CDD" id="cd05568">
    <property type="entry name" value="PTS_IIB_bgl_like"/>
    <property type="match status" value="1"/>
</dbReference>
<dbReference type="InterPro" id="IPR013196">
    <property type="entry name" value="HTH_11"/>
</dbReference>
<feature type="domain" description="PTS EIIA type-2" evidence="7">
    <location>
        <begin position="499"/>
        <end position="638"/>
    </location>
</feature>
<evidence type="ECO:0000259" key="8">
    <source>
        <dbReference type="PROSITE" id="PS51099"/>
    </source>
</evidence>
<proteinExistence type="predicted"/>
<dbReference type="SUPFAM" id="SSF63520">
    <property type="entry name" value="PTS-regulatory domain, PRD"/>
    <property type="match status" value="2"/>
</dbReference>
<keyword evidence="5" id="KW-0804">Transcription</keyword>
<dbReference type="SUPFAM" id="SSF52794">
    <property type="entry name" value="PTS system IIB component-like"/>
    <property type="match status" value="1"/>
</dbReference>
<gene>
    <name evidence="10" type="ORF">HZY91_08340</name>
</gene>
<evidence type="ECO:0000256" key="2">
    <source>
        <dbReference type="ARBA" id="ARBA00022737"/>
    </source>
</evidence>
<evidence type="ECO:0000259" key="9">
    <source>
        <dbReference type="PROSITE" id="PS51372"/>
    </source>
</evidence>
<dbReference type="PROSITE" id="PS51099">
    <property type="entry name" value="PTS_EIIB_TYPE_2"/>
    <property type="match status" value="1"/>
</dbReference>
<keyword evidence="4" id="KW-0010">Activator</keyword>
<dbReference type="InterPro" id="IPR036388">
    <property type="entry name" value="WH-like_DNA-bd_sf"/>
</dbReference>
<organism evidence="10 11">
    <name type="scientific">Facklamia lactis</name>
    <dbReference type="NCBI Taxonomy" id="2749967"/>
    <lineage>
        <taxon>Bacteria</taxon>
        <taxon>Bacillati</taxon>
        <taxon>Bacillota</taxon>
        <taxon>Bacilli</taxon>
        <taxon>Lactobacillales</taxon>
        <taxon>Aerococcaceae</taxon>
        <taxon>Facklamia</taxon>
    </lineage>
</organism>
<dbReference type="InterPro" id="IPR011608">
    <property type="entry name" value="PRD"/>
</dbReference>
<evidence type="ECO:0000259" key="6">
    <source>
        <dbReference type="PROSITE" id="PS51000"/>
    </source>
</evidence>
<protein>
    <submittedName>
        <fullName evidence="10">PRD domain-containing protein</fullName>
    </submittedName>
</protein>
<evidence type="ECO:0000313" key="10">
    <source>
        <dbReference type="EMBL" id="MBG9986894.1"/>
    </source>
</evidence>
<comment type="caution">
    <text evidence="10">The sequence shown here is derived from an EMBL/GenBank/DDBJ whole genome shotgun (WGS) entry which is preliminary data.</text>
</comment>
<dbReference type="InterPro" id="IPR007737">
    <property type="entry name" value="Mga_HTH"/>
</dbReference>
<dbReference type="InterPro" id="IPR016152">
    <property type="entry name" value="PTrfase/Anion_transptr"/>
</dbReference>
<accession>A0ABS0LRX6</accession>
<reference evidence="10 11" key="1">
    <citation type="submission" date="2020-07" db="EMBL/GenBank/DDBJ databases">
        <title>Facklamia lactis sp. nov., isolated from raw milk.</title>
        <authorList>
            <person name="Doll E.V."/>
            <person name="Huptas C."/>
            <person name="Staib L."/>
            <person name="Wenning M."/>
            <person name="Scherer S."/>
        </authorList>
    </citation>
    <scope>NUCLEOTIDE SEQUENCE [LARGE SCALE GENOMIC DNA]</scope>
    <source>
        <strain evidence="10 11">DSM 111018</strain>
    </source>
</reference>
<dbReference type="EMBL" id="JACBXQ010000005">
    <property type="protein sequence ID" value="MBG9986894.1"/>
    <property type="molecule type" value="Genomic_DNA"/>
</dbReference>
<dbReference type="SUPFAM" id="SSF55804">
    <property type="entry name" value="Phoshotransferase/anion transport protein"/>
    <property type="match status" value="1"/>
</dbReference>
<evidence type="ECO:0000256" key="3">
    <source>
        <dbReference type="ARBA" id="ARBA00023015"/>
    </source>
</evidence>
<evidence type="ECO:0000313" key="11">
    <source>
        <dbReference type="Proteomes" id="UP000721415"/>
    </source>
</evidence>
<dbReference type="Gene3D" id="3.40.50.2300">
    <property type="match status" value="1"/>
</dbReference>
<keyword evidence="3" id="KW-0805">Transcription regulation</keyword>
<dbReference type="InterPro" id="IPR036095">
    <property type="entry name" value="PTS_EIIB-like_sf"/>
</dbReference>
<name>A0ABS0LRX6_9LACT</name>
<sequence length="643" mass="73543">MRIEHILIQLLSILASRSTVFYEELADQLQVSTRTVQRYLQELEEIFKQLDLALQIEYLAGQAVRLHGDYDKLALAMQQLKRLSINEERDRMAYIISLLINNEQAVTIQSIADKLFVGRSTVEKSLMEAREFLKAFEVEIVGTNKGLILEADERTKRKILSELIKGYWHGVVVNPQSLQNNLPLDIALNFQSTSMFEEELIRKIQLLVNQFIYEHRFSVTEYQYQSLIIHIAIAIDRIEKGQFLKLSGQAVKLNEWTPQLITLIEKEFDLTIPSIEKAYLNLHIEGIVCGPAYTFDSIRIEDLEYGALIQEVLNTHLSSLYPDEVLLKNIAIHLNTTLKRLSQKISIKNPYKETIKNDYTTSFNLAVEIALDLSHHTDLIFNVDEITYIAIHIQSFFERKQKEKLEIVLVCASGVGTVRLLEQRILQHFGDEIKISEVVGLNQLNDLNASSKLIISTIPIKSSSDNIVLVSPLLTDRDIQCLSKKIHRQRSGKHGAFRQLLSPEFLFYSNGENENSRTVIEFITSQLIFRGYGQVGLLESALQREQLSSTAMGSFSMPHGDPQLIDRSVICIYVNPNGIEWGDQSVKVVFFFAINPQETLSITQVYKEFNDLISTEALIATCLKFKSQEELKDYFLGKGEKFE</sequence>
<evidence type="ECO:0000256" key="1">
    <source>
        <dbReference type="ARBA" id="ARBA00022679"/>
    </source>
</evidence>
<dbReference type="PANTHER" id="PTHR30185:SF13">
    <property type="entry name" value="LICABCH OPERON REGULATOR-RELATED"/>
    <property type="match status" value="1"/>
</dbReference>
<dbReference type="InterPro" id="IPR036390">
    <property type="entry name" value="WH_DNA-bd_sf"/>
</dbReference>
<keyword evidence="2" id="KW-0677">Repeat</keyword>
<feature type="domain" description="HTH deoR-type" evidence="6">
    <location>
        <begin position="3"/>
        <end position="72"/>
    </location>
</feature>
<dbReference type="InterPro" id="IPR001034">
    <property type="entry name" value="DeoR_HTH"/>
</dbReference>
<dbReference type="InterPro" id="IPR013011">
    <property type="entry name" value="PTS_EIIB_2"/>
</dbReference>
<evidence type="ECO:0000256" key="5">
    <source>
        <dbReference type="ARBA" id="ARBA00023163"/>
    </source>
</evidence>
<dbReference type="PANTHER" id="PTHR30185">
    <property type="entry name" value="CRYPTIC BETA-GLUCOSIDE BGL OPERON ANTITERMINATOR"/>
    <property type="match status" value="1"/>
</dbReference>
<dbReference type="SUPFAM" id="SSF46785">
    <property type="entry name" value="Winged helix' DNA-binding domain"/>
    <property type="match status" value="1"/>
</dbReference>
<dbReference type="PROSITE" id="PS51000">
    <property type="entry name" value="HTH_DEOR_2"/>
    <property type="match status" value="1"/>
</dbReference>
<dbReference type="InterPro" id="IPR050661">
    <property type="entry name" value="BglG_antiterminators"/>
</dbReference>
<dbReference type="PROSITE" id="PS51372">
    <property type="entry name" value="PRD_2"/>
    <property type="match status" value="1"/>
</dbReference>
<feature type="domain" description="PRD" evidence="9">
    <location>
        <begin position="293"/>
        <end position="403"/>
    </location>
</feature>
<dbReference type="Pfam" id="PF00359">
    <property type="entry name" value="PTS_EIIA_2"/>
    <property type="match status" value="1"/>
</dbReference>
<dbReference type="Gene3D" id="1.10.10.10">
    <property type="entry name" value="Winged helix-like DNA-binding domain superfamily/Winged helix DNA-binding domain"/>
    <property type="match status" value="2"/>
</dbReference>
<dbReference type="Gene3D" id="1.10.1790.10">
    <property type="entry name" value="PRD domain"/>
    <property type="match status" value="2"/>
</dbReference>
<keyword evidence="11" id="KW-1185">Reference proteome</keyword>
<dbReference type="InterPro" id="IPR002178">
    <property type="entry name" value="PTS_EIIA_type-2_dom"/>
</dbReference>
<dbReference type="Pfam" id="PF00874">
    <property type="entry name" value="PRD"/>
    <property type="match status" value="2"/>
</dbReference>
<dbReference type="Pfam" id="PF08279">
    <property type="entry name" value="HTH_11"/>
    <property type="match status" value="1"/>
</dbReference>